<gene>
    <name evidence="1" type="ORF">AO501_20265</name>
</gene>
<dbReference type="EMBL" id="LKTM01000008">
    <property type="protein sequence ID" value="KQH80809.1"/>
    <property type="molecule type" value="Genomic_DNA"/>
</dbReference>
<dbReference type="InterPro" id="IPR036271">
    <property type="entry name" value="Tet_transcr_reg_TetR-rel_C_sf"/>
</dbReference>
<sequence length="818" mass="89479">MLEALDQLAIAELRDALETSGWQNTSPVDGLRRLVEACEPVAGYVALLHARNESAEGRQSRAGWHEINTEIEGFFLRGQHAGVFRPDVTAAWLTEAFYSLVCGAGWSIQLGRAASRDFTSMITELLMHGVRTATRGNLPTPLAGFVGREAELSELAELIATSRLVTLTGIGGIGKSTLALQAARQHVADFRGGVWLIELGELKDDELLAAVAAAALGIRDLSTRPLIEVMVEALADREALLVLDNCEHVLDAAAQFAQTLLSGCPRLRILATSREFLDLDAEAVLPVPPLPVPDTDHLPSYHELARCDAVALFLKHARASQRSFQLTERNAPAVARICTQLDGLPLAIELAAPLLRTMAVEQIAARISNRFKLLSHSKRGAPSRQQTLNWCITWSYQRCTESERKLWAGLSVFAGSFEPQAVQHICAPDIPEEKLLETLCALEDKSILIRTSADDVVRFRQLATLREYGHYQLSAHERAELRQRHLDWYRQLAEQAGLEWHSEHQLDWLHRLHWETPDLREAMRFAQDAAPSAALEMAINLRNAWAGMGKLQQGRQRIEQFLGAVSAEPSAQRLRAVTAVAELAFLQADIPTLTARQAEARHMLDRVGDDDTIAHFKANDAALALLCGQLERAQSLAQEPFATAGEFRTQIYALLVMIWAAAAAGDAPTAVAHAEHGLKLSEARGHDIVLRGYLLAALALGRMVLGNLDGAEQAIRECIPLSRGINDTNHCSTLLETAAWIATARQEPRRAAVLMAAAAAISRASGADVISANVGGFHDSCERQVREQLSPADYRSASNQGRFLSLDEAVALVLDESI</sequence>
<dbReference type="GO" id="GO:0043531">
    <property type="term" value="F:ADP binding"/>
    <property type="evidence" value="ECO:0007669"/>
    <property type="project" value="InterPro"/>
</dbReference>
<dbReference type="SUPFAM" id="SSF48498">
    <property type="entry name" value="Tetracyclin repressor-like, C-terminal domain"/>
    <property type="match status" value="1"/>
</dbReference>
<reference evidence="1 2" key="1">
    <citation type="submission" date="2015-10" db="EMBL/GenBank/DDBJ databases">
        <title>Mycobacterium gordonae draft genome assembly.</title>
        <authorList>
            <person name="Ustinova V."/>
            <person name="Smirnova T."/>
            <person name="Blagodatskikh K."/>
            <person name="Varlamov D."/>
            <person name="Larionova E."/>
            <person name="Chernousova L."/>
        </authorList>
    </citation>
    <scope>NUCLEOTIDE SEQUENCE [LARGE SCALE GENOMIC DNA]</scope>
    <source>
        <strain evidence="1 2">CTRI 14-8773</strain>
    </source>
</reference>
<proteinExistence type="predicted"/>
<dbReference type="PANTHER" id="PTHR47691">
    <property type="entry name" value="REGULATOR-RELATED"/>
    <property type="match status" value="1"/>
</dbReference>
<dbReference type="AlphaFoldDB" id="A0A0Q2LY61"/>
<organism evidence="1 2">
    <name type="scientific">Mycobacterium gordonae</name>
    <dbReference type="NCBI Taxonomy" id="1778"/>
    <lineage>
        <taxon>Bacteria</taxon>
        <taxon>Bacillati</taxon>
        <taxon>Actinomycetota</taxon>
        <taxon>Actinomycetes</taxon>
        <taxon>Mycobacteriales</taxon>
        <taxon>Mycobacteriaceae</taxon>
        <taxon>Mycobacterium</taxon>
    </lineage>
</organism>
<evidence type="ECO:0000313" key="2">
    <source>
        <dbReference type="Proteomes" id="UP000051677"/>
    </source>
</evidence>
<dbReference type="PANTHER" id="PTHR47691:SF3">
    <property type="entry name" value="HTH-TYPE TRANSCRIPTIONAL REGULATOR RV0890C-RELATED"/>
    <property type="match status" value="1"/>
</dbReference>
<dbReference type="PRINTS" id="PR00364">
    <property type="entry name" value="DISEASERSIST"/>
</dbReference>
<protein>
    <submittedName>
        <fullName evidence="1">Uncharacterized protein</fullName>
    </submittedName>
</protein>
<dbReference type="Gene3D" id="3.40.50.300">
    <property type="entry name" value="P-loop containing nucleotide triphosphate hydrolases"/>
    <property type="match status" value="1"/>
</dbReference>
<dbReference type="Proteomes" id="UP000051677">
    <property type="component" value="Unassembled WGS sequence"/>
</dbReference>
<name>A0A0Q2LY61_MYCGO</name>
<evidence type="ECO:0000313" key="1">
    <source>
        <dbReference type="EMBL" id="KQH80809.1"/>
    </source>
</evidence>
<comment type="caution">
    <text evidence="1">The sequence shown here is derived from an EMBL/GenBank/DDBJ whole genome shotgun (WGS) entry which is preliminary data.</text>
</comment>
<dbReference type="Gene3D" id="1.10.357.10">
    <property type="entry name" value="Tetracycline Repressor, domain 2"/>
    <property type="match status" value="1"/>
</dbReference>
<dbReference type="SUPFAM" id="SSF52540">
    <property type="entry name" value="P-loop containing nucleoside triphosphate hydrolases"/>
    <property type="match status" value="1"/>
</dbReference>
<dbReference type="InterPro" id="IPR027417">
    <property type="entry name" value="P-loop_NTPase"/>
</dbReference>
<accession>A0A0Q2LY61</accession>